<keyword evidence="1" id="KW-0472">Membrane</keyword>
<dbReference type="EMBL" id="CP058649">
    <property type="protein sequence ID" value="QUI21711.1"/>
    <property type="molecule type" value="Genomic_DNA"/>
</dbReference>
<organism evidence="2 3">
    <name type="scientific">Vallitalea pronyensis</name>
    <dbReference type="NCBI Taxonomy" id="1348613"/>
    <lineage>
        <taxon>Bacteria</taxon>
        <taxon>Bacillati</taxon>
        <taxon>Bacillota</taxon>
        <taxon>Clostridia</taxon>
        <taxon>Lachnospirales</taxon>
        <taxon>Vallitaleaceae</taxon>
        <taxon>Vallitalea</taxon>
    </lineage>
</organism>
<dbReference type="InterPro" id="IPR009574">
    <property type="entry name" value="DUF1189"/>
</dbReference>
<evidence type="ECO:0000313" key="2">
    <source>
        <dbReference type="EMBL" id="QUI21711.1"/>
    </source>
</evidence>
<feature type="transmembrane region" description="Helical" evidence="1">
    <location>
        <begin position="234"/>
        <end position="255"/>
    </location>
</feature>
<feature type="transmembrane region" description="Helical" evidence="1">
    <location>
        <begin position="34"/>
        <end position="54"/>
    </location>
</feature>
<dbReference type="Proteomes" id="UP000683246">
    <property type="component" value="Chromosome"/>
</dbReference>
<dbReference type="Pfam" id="PF06691">
    <property type="entry name" value="DUF1189"/>
    <property type="match status" value="1"/>
</dbReference>
<gene>
    <name evidence="2" type="ORF">HZI73_05110</name>
</gene>
<feature type="transmembrane region" description="Helical" evidence="1">
    <location>
        <begin position="164"/>
        <end position="197"/>
    </location>
</feature>
<evidence type="ECO:0000313" key="3">
    <source>
        <dbReference type="Proteomes" id="UP000683246"/>
    </source>
</evidence>
<keyword evidence="1" id="KW-1133">Transmembrane helix</keyword>
<sequence>MENEKRANIFVKFIKSFTDFEVYRQIRRESTGKAIGYLVLLSVVLGIIYAGVLANKTNESINQTITFLESDDAPAIDIQNGRLHVEMDEPYVYRQDKDLIFILDMESMYDLNDLAGYDVGYLITPERIIIFQAGSPPIPFDFSTLEDMHIDKYKVIEFLHTMKGLLFGTLFVVIIIGTLLLKFLESLFASIIGLIMNSIMKTPFTFNELYKIGIYALTLPSLIIVLINSSLMPIAFGIKILLYYGLITIIVHVALKHLRNNHDEPTTRNVMDGTD</sequence>
<dbReference type="KEGG" id="vpy:HZI73_05110"/>
<name>A0A8J8MHN3_9FIRM</name>
<dbReference type="AlphaFoldDB" id="A0A8J8MHN3"/>
<proteinExistence type="predicted"/>
<keyword evidence="3" id="KW-1185">Reference proteome</keyword>
<evidence type="ECO:0000256" key="1">
    <source>
        <dbReference type="SAM" id="Phobius"/>
    </source>
</evidence>
<feature type="transmembrane region" description="Helical" evidence="1">
    <location>
        <begin position="209"/>
        <end position="228"/>
    </location>
</feature>
<reference evidence="2" key="1">
    <citation type="submission" date="2020-07" db="EMBL/GenBank/DDBJ databases">
        <title>Vallitalea pronyensis genome.</title>
        <authorList>
            <person name="Postec A."/>
        </authorList>
    </citation>
    <scope>NUCLEOTIDE SEQUENCE</scope>
    <source>
        <strain evidence="2">FatNI3</strain>
    </source>
</reference>
<dbReference type="RefSeq" id="WP_212697182.1">
    <property type="nucleotide sequence ID" value="NZ_CP058649.1"/>
</dbReference>
<protein>
    <submittedName>
        <fullName evidence="2">DUF1189 domain-containing protein</fullName>
    </submittedName>
</protein>
<accession>A0A8J8MHN3</accession>
<keyword evidence="1" id="KW-0812">Transmembrane</keyword>